<reference evidence="1" key="1">
    <citation type="submission" date="2020-04" db="EMBL/GenBank/DDBJ databases">
        <authorList>
            <person name="Chiriac C."/>
            <person name="Salcher M."/>
            <person name="Ghai R."/>
            <person name="Kavagutti S V."/>
        </authorList>
    </citation>
    <scope>NUCLEOTIDE SEQUENCE</scope>
</reference>
<proteinExistence type="predicted"/>
<organism evidence="1">
    <name type="scientific">uncultured Caudovirales phage</name>
    <dbReference type="NCBI Taxonomy" id="2100421"/>
    <lineage>
        <taxon>Viruses</taxon>
        <taxon>Duplodnaviria</taxon>
        <taxon>Heunggongvirae</taxon>
        <taxon>Uroviricota</taxon>
        <taxon>Caudoviricetes</taxon>
        <taxon>Peduoviridae</taxon>
        <taxon>Maltschvirus</taxon>
        <taxon>Maltschvirus maltsch</taxon>
    </lineage>
</organism>
<name>A0A6J5KIV3_9CAUD</name>
<gene>
    <name evidence="1" type="ORF">UFOVP14_10</name>
</gene>
<dbReference type="EMBL" id="LR796151">
    <property type="protein sequence ID" value="CAB4121501.1"/>
    <property type="molecule type" value="Genomic_DNA"/>
</dbReference>
<protein>
    <submittedName>
        <fullName evidence="1">Uncharacterized protein</fullName>
    </submittedName>
</protein>
<sequence>MRQIKYVATNEVVVVEDQVALDAIIAGIAIPSFDQISAAEVNVAPKAVEKAPEVTSFAHAPEIK</sequence>
<evidence type="ECO:0000313" key="1">
    <source>
        <dbReference type="EMBL" id="CAB4121501.1"/>
    </source>
</evidence>
<accession>A0A6J5KIV3</accession>